<reference evidence="2 3" key="1">
    <citation type="submission" date="2014-06" db="EMBL/GenBank/DDBJ databases">
        <authorList>
            <consortium name="DOE Joint Genome Institute"/>
            <person name="Kuo A."/>
            <person name="Kohler A."/>
            <person name="Nagy L.G."/>
            <person name="Floudas D."/>
            <person name="Copeland A."/>
            <person name="Barry K.W."/>
            <person name="Cichocki N."/>
            <person name="Veneault-Fourrey C."/>
            <person name="LaButti K."/>
            <person name="Lindquist E.A."/>
            <person name="Lipzen A."/>
            <person name="Lundell T."/>
            <person name="Morin E."/>
            <person name="Murat C."/>
            <person name="Sun H."/>
            <person name="Tunlid A."/>
            <person name="Henrissat B."/>
            <person name="Grigoriev I.V."/>
            <person name="Hibbett D.S."/>
            <person name="Martin F."/>
            <person name="Nordberg H.P."/>
            <person name="Cantor M.N."/>
            <person name="Hua S.X."/>
        </authorList>
    </citation>
    <scope>NUCLEOTIDE SEQUENCE [LARGE SCALE GENOMIC DNA]</scope>
    <source>
        <strain evidence="2 3">ATCC 200175</strain>
    </source>
</reference>
<dbReference type="AlphaFoldDB" id="A0A0C9SRV5"/>
<evidence type="ECO:0000313" key="3">
    <source>
        <dbReference type="Proteomes" id="UP000053647"/>
    </source>
</evidence>
<dbReference type="HOGENOM" id="CLU_006824_0_0_1"/>
<reference evidence="3" key="2">
    <citation type="submission" date="2015-01" db="EMBL/GenBank/DDBJ databases">
        <title>Evolutionary Origins and Diversification of the Mycorrhizal Mutualists.</title>
        <authorList>
            <consortium name="DOE Joint Genome Institute"/>
            <consortium name="Mycorrhizal Genomics Consortium"/>
            <person name="Kohler A."/>
            <person name="Kuo A."/>
            <person name="Nagy L.G."/>
            <person name="Floudas D."/>
            <person name="Copeland A."/>
            <person name="Barry K.W."/>
            <person name="Cichocki N."/>
            <person name="Veneault-Fourrey C."/>
            <person name="LaButti K."/>
            <person name="Lindquist E.A."/>
            <person name="Lipzen A."/>
            <person name="Lundell T."/>
            <person name="Morin E."/>
            <person name="Murat C."/>
            <person name="Riley R."/>
            <person name="Ohm R."/>
            <person name="Sun H."/>
            <person name="Tunlid A."/>
            <person name="Henrissat B."/>
            <person name="Grigoriev I.V."/>
            <person name="Hibbett D.S."/>
            <person name="Martin F."/>
        </authorList>
    </citation>
    <scope>NUCLEOTIDE SEQUENCE [LARGE SCALE GENOMIC DNA]</scope>
    <source>
        <strain evidence="3">ATCC 200175</strain>
    </source>
</reference>
<sequence length="818" mass="90095">MRALRATHKLALTIAREKRTSVSCLSRHLFNRKKSAYSMQFRSITCSLVLAGCARKEVGPIIRSIAATFGVCVPKCMSGQTVGRIMLEGGLASQIQIAHEMVMSDSITFSSDSTSHRHIDYTSRHVAMKRPQSASPKDTGSHVMRLLSVDSPVDHKADTQLEELKGKVNSYTCLYNDSPLSQRAGTRLSSFGVTQKLMGINGDHSSDQLKFFAGAKEWKKDNTYLELGYNALKGPQSSKLVEAIVIAHNELLQEAGGPDAWNTLSLEIRSMRERTAQERFGEEAFNSLSEGEQRQWTLIVRAGCCMHKELNGVKGGCAEMAACWEKSGFEPPILLANKDNAATLKGISGTDNTDSLTAAELRAFEVSGRGGPKTTSTAGAIFNNKDDKKGLQDVHRQYFVAIKGPGVSTTFPDTSNIHYQSHCFAAEELITYLDNYIALLIQTRYKKEKRNFSHMEENLFNALNDPSTLTELAVLILYAAAVGRPYMLIVRGDGSGETNILDLGPFHHHVKNHTQKLVDSPDLLLAEDASPESATLDGKMWQNPHAITAVQKLAKEDKLPNLKNALVAFFRGSLQVWNRLTSEFASDSANASMSATERERAWMLTTNNCNEGALGAYRVRARQKPTMTLHQYNAEALYRHNNTAEFISSTCTEEDQRWLMAKAREVDASGLEHSCRAELNAHAERIAGESQAKEAERLAATTKENARVDAITLILDAATLEHFTRAQLDDQLAIHRRRDATIKAKSNYKNREAKLTAVKAAVADLLNQSSSRQSNPDLETPLLPTTSIPHGETSAAAESHAVIAQYSGLDDDSDSELY</sequence>
<gene>
    <name evidence="2" type="ORF">PAXINDRAFT_85617</name>
</gene>
<dbReference type="EMBL" id="KN819398">
    <property type="protein sequence ID" value="KIJ10714.1"/>
    <property type="molecule type" value="Genomic_DNA"/>
</dbReference>
<protein>
    <submittedName>
        <fullName evidence="2">Uncharacterized protein</fullName>
    </submittedName>
</protein>
<dbReference type="Proteomes" id="UP000053647">
    <property type="component" value="Unassembled WGS sequence"/>
</dbReference>
<evidence type="ECO:0000313" key="2">
    <source>
        <dbReference type="EMBL" id="KIJ10714.1"/>
    </source>
</evidence>
<evidence type="ECO:0000256" key="1">
    <source>
        <dbReference type="SAM" id="MobiDB-lite"/>
    </source>
</evidence>
<feature type="region of interest" description="Disordered" evidence="1">
    <location>
        <begin position="767"/>
        <end position="796"/>
    </location>
</feature>
<keyword evidence="3" id="KW-1185">Reference proteome</keyword>
<proteinExistence type="predicted"/>
<name>A0A0C9SRV5_PAXIN</name>
<feature type="compositionally biased region" description="Polar residues" evidence="1">
    <location>
        <begin position="767"/>
        <end position="788"/>
    </location>
</feature>
<accession>A0A0C9SRV5</accession>
<organism evidence="2 3">
    <name type="scientific">Paxillus involutus ATCC 200175</name>
    <dbReference type="NCBI Taxonomy" id="664439"/>
    <lineage>
        <taxon>Eukaryota</taxon>
        <taxon>Fungi</taxon>
        <taxon>Dikarya</taxon>
        <taxon>Basidiomycota</taxon>
        <taxon>Agaricomycotina</taxon>
        <taxon>Agaricomycetes</taxon>
        <taxon>Agaricomycetidae</taxon>
        <taxon>Boletales</taxon>
        <taxon>Paxilineae</taxon>
        <taxon>Paxillaceae</taxon>
        <taxon>Paxillus</taxon>
    </lineage>
</organism>
<dbReference type="OrthoDB" id="2680677at2759"/>